<keyword evidence="4" id="KW-1185">Reference proteome</keyword>
<dbReference type="SMART" id="SM00292">
    <property type="entry name" value="BRCT"/>
    <property type="match status" value="5"/>
</dbReference>
<evidence type="ECO:0000313" key="4">
    <source>
        <dbReference type="Proteomes" id="UP001175261"/>
    </source>
</evidence>
<dbReference type="InterPro" id="IPR053036">
    <property type="entry name" value="CellCycle_DNARepair_Reg"/>
</dbReference>
<reference evidence="3" key="1">
    <citation type="submission" date="2022-10" db="EMBL/GenBank/DDBJ databases">
        <title>Determination and structural analysis of whole genome sequence of Sarocladium strictum F4-1.</title>
        <authorList>
            <person name="Hu L."/>
            <person name="Jiang Y."/>
        </authorList>
    </citation>
    <scope>NUCLEOTIDE SEQUENCE</scope>
    <source>
        <strain evidence="3">F4-1</strain>
    </source>
</reference>
<dbReference type="Gene3D" id="3.40.50.10190">
    <property type="entry name" value="BRCT domain"/>
    <property type="match status" value="4"/>
</dbReference>
<evidence type="ECO:0000313" key="3">
    <source>
        <dbReference type="EMBL" id="KAK0385149.1"/>
    </source>
</evidence>
<dbReference type="GO" id="GO:0005634">
    <property type="term" value="C:nucleus"/>
    <property type="evidence" value="ECO:0007669"/>
    <property type="project" value="TreeGrafter"/>
</dbReference>
<feature type="compositionally biased region" description="Polar residues" evidence="1">
    <location>
        <begin position="533"/>
        <end position="550"/>
    </location>
</feature>
<proteinExistence type="predicted"/>
<comment type="caution">
    <text evidence="3">The sequence shown here is derived from an EMBL/GenBank/DDBJ whole genome shotgun (WGS) entry which is preliminary data.</text>
</comment>
<feature type="domain" description="BRCT" evidence="2">
    <location>
        <begin position="344"/>
        <end position="416"/>
    </location>
</feature>
<dbReference type="Proteomes" id="UP001175261">
    <property type="component" value="Unassembled WGS sequence"/>
</dbReference>
<dbReference type="SUPFAM" id="SSF52113">
    <property type="entry name" value="BRCT domain"/>
    <property type="match status" value="6"/>
</dbReference>
<dbReference type="PROSITE" id="PS50172">
    <property type="entry name" value="BRCT"/>
    <property type="match status" value="4"/>
</dbReference>
<dbReference type="CDD" id="cd18439">
    <property type="entry name" value="BRCT_BRC1_like_rpt6"/>
    <property type="match status" value="1"/>
</dbReference>
<name>A0AA39GEM4_SARSR</name>
<dbReference type="Pfam" id="PF00533">
    <property type="entry name" value="BRCT"/>
    <property type="match status" value="1"/>
</dbReference>
<feature type="compositionally biased region" description="Acidic residues" evidence="1">
    <location>
        <begin position="610"/>
        <end position="619"/>
    </location>
</feature>
<dbReference type="GO" id="GO:0006302">
    <property type="term" value="P:double-strand break repair"/>
    <property type="evidence" value="ECO:0007669"/>
    <property type="project" value="TreeGrafter"/>
</dbReference>
<evidence type="ECO:0000256" key="1">
    <source>
        <dbReference type="SAM" id="MobiDB-lite"/>
    </source>
</evidence>
<feature type="region of interest" description="Disordered" evidence="1">
    <location>
        <begin position="573"/>
        <end position="629"/>
    </location>
</feature>
<dbReference type="FunFam" id="3.40.50.10190:FF:000048">
    <property type="entry name" value="DNA repair protein Rtt107"/>
    <property type="match status" value="1"/>
</dbReference>
<feature type="domain" description="BRCT" evidence="2">
    <location>
        <begin position="8"/>
        <end position="105"/>
    </location>
</feature>
<organism evidence="3 4">
    <name type="scientific">Sarocladium strictum</name>
    <name type="common">Black bundle disease fungus</name>
    <name type="synonym">Acremonium strictum</name>
    <dbReference type="NCBI Taxonomy" id="5046"/>
    <lineage>
        <taxon>Eukaryota</taxon>
        <taxon>Fungi</taxon>
        <taxon>Dikarya</taxon>
        <taxon>Ascomycota</taxon>
        <taxon>Pezizomycotina</taxon>
        <taxon>Sordariomycetes</taxon>
        <taxon>Hypocreomycetidae</taxon>
        <taxon>Hypocreales</taxon>
        <taxon>Sarocladiaceae</taxon>
        <taxon>Sarocladium</taxon>
    </lineage>
</organism>
<feature type="domain" description="BRCT" evidence="2">
    <location>
        <begin position="106"/>
        <end position="196"/>
    </location>
</feature>
<protein>
    <recommendedName>
        <fullName evidence="2">BRCT domain-containing protein</fullName>
    </recommendedName>
</protein>
<dbReference type="CDD" id="cd18437">
    <property type="entry name" value="BRCT_BRC1_like_rpt3"/>
    <property type="match status" value="1"/>
</dbReference>
<dbReference type="CDD" id="cd18438">
    <property type="entry name" value="BRCT_BRC1_like_rpt4"/>
    <property type="match status" value="1"/>
</dbReference>
<feature type="region of interest" description="Disordered" evidence="1">
    <location>
        <begin position="476"/>
        <end position="556"/>
    </location>
</feature>
<dbReference type="Pfam" id="PF16770">
    <property type="entry name" value="RTT107_BRCT_5"/>
    <property type="match status" value="1"/>
</dbReference>
<dbReference type="AlphaFoldDB" id="A0AA39GEM4"/>
<evidence type="ECO:0000259" key="2">
    <source>
        <dbReference type="PROSITE" id="PS50172"/>
    </source>
</evidence>
<dbReference type="GO" id="GO:0035361">
    <property type="term" value="C:Cul8-RING ubiquitin ligase complex"/>
    <property type="evidence" value="ECO:0007669"/>
    <property type="project" value="TreeGrafter"/>
</dbReference>
<dbReference type="Pfam" id="PF12738">
    <property type="entry name" value="PTCB-BRCT"/>
    <property type="match status" value="1"/>
</dbReference>
<feature type="domain" description="BRCT" evidence="2">
    <location>
        <begin position="637"/>
        <end position="722"/>
    </location>
</feature>
<sequence>MGDPATKPKTGIFSECSVSFVPGTLLTPRTISDLATAIKENGGEVYEPRRDGSLRLDEATHIVSNTIDFPQYAESQAFMIPVVTADWVTVSLARRKQAIVRPYSPDPRLIFSSLVVTCADLPLTDKESIIGATLAMGGSESKDVTKATTHICALSMDHPKVQAAVKAKVKAKIVLPHWFDDCFKLGKRIDEGPYLLPDPEILSKPADASLTIPTNDNLEGATSPNPVTLPFPSSSEAARPPCTVFQDKRVMISGDVVTSSRKRLIKVVEEVIVNGGGKLVDEVEDCDIFICHYRDGPQYVQAAQSCKDVGNLAWLYHLIVHNEWTSPFKRLLHYPIPKGGIEGFKDMRITVSNYGGEARIYLESLIKACGAEYTRTMKQDNTHLITARDTSEKCLVAPEWGISVINHLWLEESYAKCEIKPLTIKKYTHFPPRTNLGEIIGQTSMDESRLRELYYPGGEDKMSSFAKRKRKILDAADENTYGHGPGEGILKTPAEVDTENFDVMRDDSGNSTEPKTKSKNSRKSAATPVRSGRVSSGKENTTPTGMSTGDRSAKAKARDMLQHIAPDIALYEKEKKRHSKSGPWGGKRAADTAEKEHEKSAKKGKGRGVEEEEEEEEVEETHRPAKRARPSLPEVEMRVVLTGYTRWVGDKKKEDTERRKLRNLGIQVVPEGSPCDYLAAPQIIRTVKFVCALARGATAISSDFITACLDANELLDPNKYILKDQENEKKYDIKLSQSVARAKAHRGRLLWSVAVYCTDKIRNGPESYRAVAEANGAIFKMYRARSGVTIKPTTVEEDGGRPPEPVYLLSSMSPEEKAMWPRFKDMAQKGNMEPRVVAPDWLLDVAMAQEVRFDEKFLVENFYAD</sequence>
<dbReference type="CDD" id="cd17743">
    <property type="entry name" value="BRCT_BRC1_like_rpt5"/>
    <property type="match status" value="1"/>
</dbReference>
<dbReference type="PANTHER" id="PTHR47667">
    <property type="entry name" value="REGULATOR OF TY1 TRANSPOSITION PROTEIN 107"/>
    <property type="match status" value="1"/>
</dbReference>
<dbReference type="PANTHER" id="PTHR47667:SF1">
    <property type="entry name" value="REGULATOR OF TY1 TRANSPOSITION PROTEIN 107"/>
    <property type="match status" value="1"/>
</dbReference>
<dbReference type="EMBL" id="JAPDFR010000007">
    <property type="protein sequence ID" value="KAK0385149.1"/>
    <property type="molecule type" value="Genomic_DNA"/>
</dbReference>
<dbReference type="InterPro" id="IPR036420">
    <property type="entry name" value="BRCT_dom_sf"/>
</dbReference>
<dbReference type="GO" id="GO:1990683">
    <property type="term" value="P:DNA double-strand break attachment to nuclear envelope"/>
    <property type="evidence" value="ECO:0007669"/>
    <property type="project" value="TreeGrafter"/>
</dbReference>
<dbReference type="InterPro" id="IPR001357">
    <property type="entry name" value="BRCT_dom"/>
</dbReference>
<gene>
    <name evidence="3" type="ORF">NLU13_7627</name>
</gene>
<accession>A0AA39GEM4</accession>
<feature type="compositionally biased region" description="Basic and acidic residues" evidence="1">
    <location>
        <begin position="588"/>
        <end position="601"/>
    </location>
</feature>